<keyword evidence="9" id="KW-0969">Cilium</keyword>
<reference evidence="9 10" key="1">
    <citation type="submission" date="2018-01" db="EMBL/GenBank/DDBJ databases">
        <title>The draft genome sequence of Cohaesibacter sp. H1304.</title>
        <authorList>
            <person name="Wang N.-N."/>
            <person name="Du Z.-J."/>
        </authorList>
    </citation>
    <scope>NUCLEOTIDE SEQUENCE [LARGE SCALE GENOMIC DNA]</scope>
    <source>
        <strain evidence="9 10">H1304</strain>
    </source>
</reference>
<evidence type="ECO:0000256" key="6">
    <source>
        <dbReference type="RuleBase" id="RU362062"/>
    </source>
</evidence>
<evidence type="ECO:0000256" key="4">
    <source>
        <dbReference type="ARBA" id="ARBA00023143"/>
    </source>
</evidence>
<comment type="subcellular location">
    <subcellularLocation>
        <location evidence="1 6">Bacterial flagellum basal body</location>
    </subcellularLocation>
</comment>
<dbReference type="PANTHER" id="PTHR30435">
    <property type="entry name" value="FLAGELLAR PROTEIN"/>
    <property type="match status" value="1"/>
</dbReference>
<feature type="domain" description="Flagellar basal-body/hook protein C-terminal" evidence="8">
    <location>
        <begin position="88"/>
        <end position="131"/>
    </location>
</feature>
<dbReference type="EMBL" id="PKUQ01000001">
    <property type="protein sequence ID" value="PLW78833.1"/>
    <property type="molecule type" value="Genomic_DNA"/>
</dbReference>
<dbReference type="InterPro" id="IPR006299">
    <property type="entry name" value="FlgC"/>
</dbReference>
<feature type="domain" description="Flagellar basal body rod protein N-terminal" evidence="7">
    <location>
        <begin position="9"/>
        <end position="35"/>
    </location>
</feature>
<evidence type="ECO:0000256" key="2">
    <source>
        <dbReference type="ARBA" id="ARBA00009677"/>
    </source>
</evidence>
<dbReference type="PANTHER" id="PTHR30435:SF2">
    <property type="entry name" value="FLAGELLAR BASAL-BODY ROD PROTEIN FLGC"/>
    <property type="match status" value="1"/>
</dbReference>
<dbReference type="RefSeq" id="WP_101531917.1">
    <property type="nucleotide sequence ID" value="NZ_JBFHIU010000009.1"/>
</dbReference>
<dbReference type="Pfam" id="PF00460">
    <property type="entry name" value="Flg_bb_rod"/>
    <property type="match status" value="1"/>
</dbReference>
<evidence type="ECO:0000313" key="9">
    <source>
        <dbReference type="EMBL" id="PLW78833.1"/>
    </source>
</evidence>
<evidence type="ECO:0000256" key="5">
    <source>
        <dbReference type="ARBA" id="ARBA00025933"/>
    </source>
</evidence>
<dbReference type="GO" id="GO:0071978">
    <property type="term" value="P:bacterial-type flagellum-dependent swarming motility"/>
    <property type="evidence" value="ECO:0007669"/>
    <property type="project" value="TreeGrafter"/>
</dbReference>
<evidence type="ECO:0000259" key="7">
    <source>
        <dbReference type="Pfam" id="PF00460"/>
    </source>
</evidence>
<keyword evidence="10" id="KW-1185">Reference proteome</keyword>
<dbReference type="InterPro" id="IPR001444">
    <property type="entry name" value="Flag_bb_rod_N"/>
</dbReference>
<evidence type="ECO:0000313" key="10">
    <source>
        <dbReference type="Proteomes" id="UP000234881"/>
    </source>
</evidence>
<dbReference type="Proteomes" id="UP000234881">
    <property type="component" value="Unassembled WGS sequence"/>
</dbReference>
<keyword evidence="9" id="KW-0966">Cell projection</keyword>
<evidence type="ECO:0000259" key="8">
    <source>
        <dbReference type="Pfam" id="PF06429"/>
    </source>
</evidence>
<dbReference type="Pfam" id="PF06429">
    <property type="entry name" value="Flg_bbr_C"/>
    <property type="match status" value="1"/>
</dbReference>
<evidence type="ECO:0000256" key="1">
    <source>
        <dbReference type="ARBA" id="ARBA00004117"/>
    </source>
</evidence>
<sequence>MDFLKSIMIAASGLRAQSGRMRVISENIANADSTSRNPGGDPYRRQIPSFESHFDRKLDAKTVEMGRVLPDKSDFRTRFEPGHPAADQNGYVKLPNVNSLVEMTDLQQAQRSYQANLNVVSSTRSMVLKTLEILKA</sequence>
<gene>
    <name evidence="9" type="primary">flgC</name>
    <name evidence="9" type="ORF">C0081_00900</name>
</gene>
<dbReference type="AlphaFoldDB" id="A0A2N5XWE3"/>
<name>A0A2N5XWE3_9HYPH</name>
<protein>
    <recommendedName>
        <fullName evidence="3 6">Flagellar basal-body rod protein FlgC</fullName>
    </recommendedName>
</protein>
<organism evidence="9 10">
    <name type="scientific">Cohaesibacter celericrescens</name>
    <dbReference type="NCBI Taxonomy" id="2067669"/>
    <lineage>
        <taxon>Bacteria</taxon>
        <taxon>Pseudomonadati</taxon>
        <taxon>Pseudomonadota</taxon>
        <taxon>Alphaproteobacteria</taxon>
        <taxon>Hyphomicrobiales</taxon>
        <taxon>Cohaesibacteraceae</taxon>
    </lineage>
</organism>
<dbReference type="GO" id="GO:0030694">
    <property type="term" value="C:bacterial-type flagellum basal body, rod"/>
    <property type="evidence" value="ECO:0007669"/>
    <property type="project" value="UniProtKB-UniRule"/>
</dbReference>
<comment type="similarity">
    <text evidence="2">Belongs to the flagella basal body rod proteins family.</text>
</comment>
<dbReference type="InterPro" id="IPR010930">
    <property type="entry name" value="Flg_bb/hook_C_dom"/>
</dbReference>
<accession>A0A2N5XWE3</accession>
<evidence type="ECO:0000256" key="3">
    <source>
        <dbReference type="ARBA" id="ARBA00017941"/>
    </source>
</evidence>
<proteinExistence type="inferred from homology"/>
<comment type="subunit">
    <text evidence="5 6">The basal body constitutes a major portion of the flagellar organelle and consists of four rings (L,P,S, and M) mounted on a central rod. The rod consists of about 26 subunits of FlgG in the distal portion, and FlgB, FlgC and FlgF are thought to build up the proximal portion of the rod with about 6 subunits each.</text>
</comment>
<keyword evidence="9" id="KW-0282">Flagellum</keyword>
<keyword evidence="4 6" id="KW-0975">Bacterial flagellum</keyword>
<dbReference type="NCBIfam" id="TIGR01395">
    <property type="entry name" value="FlgC"/>
    <property type="match status" value="1"/>
</dbReference>
<dbReference type="OrthoDB" id="9813951at2"/>
<comment type="caution">
    <text evidence="9">The sequence shown here is derived from an EMBL/GenBank/DDBJ whole genome shotgun (WGS) entry which is preliminary data.</text>
</comment>